<dbReference type="Gene3D" id="2.80.10.50">
    <property type="match status" value="1"/>
</dbReference>
<keyword evidence="3" id="KW-0326">Glycosidase</keyword>
<evidence type="ECO:0000313" key="4">
    <source>
        <dbReference type="Proteomes" id="UP000283832"/>
    </source>
</evidence>
<dbReference type="GO" id="GO:0045493">
    <property type="term" value="P:xylan catabolic process"/>
    <property type="evidence" value="ECO:0007669"/>
    <property type="project" value="UniProtKB-KW"/>
</dbReference>
<evidence type="ECO:0000256" key="1">
    <source>
        <dbReference type="SAM" id="SignalP"/>
    </source>
</evidence>
<dbReference type="GO" id="GO:0016798">
    <property type="term" value="F:hydrolase activity, acting on glycosyl bonds"/>
    <property type="evidence" value="ECO:0007669"/>
    <property type="project" value="UniProtKB-KW"/>
</dbReference>
<feature type="chain" id="PRO_5019351600" evidence="1">
    <location>
        <begin position="38"/>
        <end position="160"/>
    </location>
</feature>
<gene>
    <name evidence="3" type="ORF">D2L64_14325</name>
</gene>
<sequence>MTRHTEARAFRRWLRRGFTVLAATAAAGTVLVAPAQAANTVSAFGSAMTGRCLDSNSAGQVYTNPCGSGNNYQTWELIRSPLGHHLLRNIATGLCLDSNAAGNVYTRPCDGYNAYQNWSLNPESATHIRDIATNRCLDSNHAGNAYTSPCDGANRYQRWV</sequence>
<dbReference type="PROSITE" id="PS51318">
    <property type="entry name" value="TAT"/>
    <property type="match status" value="1"/>
</dbReference>
<dbReference type="OrthoDB" id="3534750at2"/>
<name>A0A418MTT4_9ACTN</name>
<feature type="signal peptide" evidence="1">
    <location>
        <begin position="1"/>
        <end position="37"/>
    </location>
</feature>
<dbReference type="EMBL" id="QXEC01000012">
    <property type="protein sequence ID" value="RIV37750.1"/>
    <property type="molecule type" value="Genomic_DNA"/>
</dbReference>
<dbReference type="SMART" id="SM00458">
    <property type="entry name" value="RICIN"/>
    <property type="match status" value="1"/>
</dbReference>
<dbReference type="RefSeq" id="WP_119576475.1">
    <property type="nucleotide sequence ID" value="NZ_QXEC01000012.1"/>
</dbReference>
<dbReference type="PROSITE" id="PS50231">
    <property type="entry name" value="RICIN_B_LECTIN"/>
    <property type="match status" value="1"/>
</dbReference>
<dbReference type="Proteomes" id="UP000283832">
    <property type="component" value="Unassembled WGS sequence"/>
</dbReference>
<comment type="caution">
    <text evidence="3">The sequence shown here is derived from an EMBL/GenBank/DDBJ whole genome shotgun (WGS) entry which is preliminary data.</text>
</comment>
<feature type="domain" description="Ricin B lectin" evidence="2">
    <location>
        <begin position="39"/>
        <end position="160"/>
    </location>
</feature>
<dbReference type="CDD" id="cd23415">
    <property type="entry name" value="beta-trefoil_Ricin_AH"/>
    <property type="match status" value="1"/>
</dbReference>
<dbReference type="SUPFAM" id="SSF50370">
    <property type="entry name" value="Ricin B-like lectins"/>
    <property type="match status" value="1"/>
</dbReference>
<protein>
    <submittedName>
        <fullName evidence="3">Xylanase</fullName>
    </submittedName>
</protein>
<keyword evidence="4" id="KW-1185">Reference proteome</keyword>
<evidence type="ECO:0000259" key="2">
    <source>
        <dbReference type="SMART" id="SM00458"/>
    </source>
</evidence>
<keyword evidence="3" id="KW-0624">Polysaccharide degradation</keyword>
<organism evidence="3 4">
    <name type="scientific">Micromonospora radicis</name>
    <dbReference type="NCBI Taxonomy" id="1894971"/>
    <lineage>
        <taxon>Bacteria</taxon>
        <taxon>Bacillati</taxon>
        <taxon>Actinomycetota</taxon>
        <taxon>Actinomycetes</taxon>
        <taxon>Micromonosporales</taxon>
        <taxon>Micromonosporaceae</taxon>
        <taxon>Micromonospora</taxon>
    </lineage>
</organism>
<accession>A0A418MTT4</accession>
<keyword evidence="1" id="KW-0732">Signal</keyword>
<dbReference type="InterPro" id="IPR035992">
    <property type="entry name" value="Ricin_B-like_lectins"/>
</dbReference>
<keyword evidence="3" id="KW-0119">Carbohydrate metabolism</keyword>
<proteinExistence type="predicted"/>
<dbReference type="InterPro" id="IPR000772">
    <property type="entry name" value="Ricin_B_lectin"/>
</dbReference>
<keyword evidence="3" id="KW-0378">Hydrolase</keyword>
<dbReference type="InterPro" id="IPR006311">
    <property type="entry name" value="TAT_signal"/>
</dbReference>
<dbReference type="Pfam" id="PF00652">
    <property type="entry name" value="Ricin_B_lectin"/>
    <property type="match status" value="1"/>
</dbReference>
<dbReference type="AlphaFoldDB" id="A0A418MTT4"/>
<evidence type="ECO:0000313" key="3">
    <source>
        <dbReference type="EMBL" id="RIV37750.1"/>
    </source>
</evidence>
<reference evidence="3 4" key="1">
    <citation type="submission" date="2018-08" db="EMBL/GenBank/DDBJ databases">
        <title>Jishengella sp. nov., isolated from a root of Azadirachta indica A. Juss. var. siamensis Valenton.</title>
        <authorList>
            <person name="Kuncharoen N."/>
            <person name="Tanasupawat S."/>
            <person name="Kudo T."/>
            <person name="Ohkuma M."/>
        </authorList>
    </citation>
    <scope>NUCLEOTIDE SEQUENCE [LARGE SCALE GENOMIC DNA]</scope>
    <source>
        <strain evidence="3 4">AZ1-13</strain>
    </source>
</reference>
<keyword evidence="3" id="KW-0858">Xylan degradation</keyword>